<accession>A0A239CLB8</accession>
<keyword evidence="2" id="KW-1185">Reference proteome</keyword>
<sequence length="333" mass="35725">MTYIVPKAAWRIMLDGKDLTSTMEPRLLSLSLSEKRGGEADQLDISLSDQDGRLAIPKPGARLKLQLGFSRGTGVPIGLIDKGEFIVDSVEHSGAPDAITLRARSADLSSDLRNRREQSWKDTTIGAVVADIAGRNKLTPRVAGQLAGLAVKAIVQSRESDLALLRRLGKEHDAVATIKAGALIFAPVGSGMTASGKPIPPATIQRQTGDRHRYTIEKQDEATAVEAGYHDLATGKKKTVKAGSGKARKLSRTYASEAAALAGAKAEQSRRARLPVKLSFELAIARPDLYPERRITAEGFKPEIDATKWLIASVSHRLAKSGGFTTSLEMEAV</sequence>
<dbReference type="RefSeq" id="WP_089218255.1">
    <property type="nucleotide sequence ID" value="NZ_FZOS01000002.1"/>
</dbReference>
<protein>
    <recommendedName>
        <fullName evidence="3">Phage protein D</fullName>
    </recommendedName>
</protein>
<dbReference type="PANTHER" id="PTHR35862:SF1">
    <property type="entry name" value="FELS-2 PROPHAGE PROTEIN"/>
    <property type="match status" value="1"/>
</dbReference>
<evidence type="ECO:0000313" key="1">
    <source>
        <dbReference type="EMBL" id="SNS20739.1"/>
    </source>
</evidence>
<evidence type="ECO:0000313" key="2">
    <source>
        <dbReference type="Proteomes" id="UP000198281"/>
    </source>
</evidence>
<dbReference type="Pfam" id="PF05954">
    <property type="entry name" value="Phage_GPD"/>
    <property type="match status" value="1"/>
</dbReference>
<organism evidence="1 2">
    <name type="scientific">Edaphosphingomonas laterariae</name>
    <dbReference type="NCBI Taxonomy" id="861865"/>
    <lineage>
        <taxon>Bacteria</taxon>
        <taxon>Pseudomonadati</taxon>
        <taxon>Pseudomonadota</taxon>
        <taxon>Alphaproteobacteria</taxon>
        <taxon>Sphingomonadales</taxon>
        <taxon>Rhizorhabdaceae</taxon>
        <taxon>Edaphosphingomonas</taxon>
    </lineage>
</organism>
<dbReference type="InterPro" id="IPR052726">
    <property type="entry name" value="Phage_Baseplate_Hub"/>
</dbReference>
<dbReference type="Proteomes" id="UP000198281">
    <property type="component" value="Unassembled WGS sequence"/>
</dbReference>
<evidence type="ECO:0008006" key="3">
    <source>
        <dbReference type="Google" id="ProtNLM"/>
    </source>
</evidence>
<dbReference type="AlphaFoldDB" id="A0A239CLB8"/>
<gene>
    <name evidence="1" type="ORF">SAMN06295912_102267</name>
</gene>
<name>A0A239CLB8_9SPHN</name>
<dbReference type="EMBL" id="FZOS01000002">
    <property type="protein sequence ID" value="SNS20739.1"/>
    <property type="molecule type" value="Genomic_DNA"/>
</dbReference>
<dbReference type="OrthoDB" id="4070623at2"/>
<reference evidence="2" key="1">
    <citation type="submission" date="2017-06" db="EMBL/GenBank/DDBJ databases">
        <authorList>
            <person name="Varghese N."/>
            <person name="Submissions S."/>
        </authorList>
    </citation>
    <scope>NUCLEOTIDE SEQUENCE [LARGE SCALE GENOMIC DNA]</scope>
    <source>
        <strain evidence="2">LNB2</strain>
    </source>
</reference>
<dbReference type="SUPFAM" id="SSF69279">
    <property type="entry name" value="Phage tail proteins"/>
    <property type="match status" value="1"/>
</dbReference>
<dbReference type="PANTHER" id="PTHR35862">
    <property type="entry name" value="FELS-2 PROPHAGE PROTEIN"/>
    <property type="match status" value="1"/>
</dbReference>
<proteinExistence type="predicted"/>